<dbReference type="InterPro" id="IPR031941">
    <property type="entry name" value="DUF4773"/>
</dbReference>
<feature type="chain" id="PRO_5047277521" description="DUF4773 domain-containing protein" evidence="1">
    <location>
        <begin position="20"/>
        <end position="233"/>
    </location>
</feature>
<sequence length="233" mass="25504">MKIIACLVGVLLAVQLSAARDIGSKFSSLISSGQSVANQTKAKTVSIFDKMAEDMKQMEGSLKQVLSNFTDTQNICKITNSTVKCCAKDLFNNTLCLGVGVSKLNMSVQLTLSVNNRTIINETLSGKNPSPICGVVPQVPIVKFCVEPYDLAIVDNDSFHFCMALATRLMSKDIARVNLNCLRVKKDGEIIFEKPYTNSTSKAIVNLDTSKYSNHIDKSINPLKKVNSLFKKN</sequence>
<feature type="domain" description="DUF4773" evidence="2">
    <location>
        <begin position="76"/>
        <end position="188"/>
    </location>
</feature>
<protein>
    <recommendedName>
        <fullName evidence="2">DUF4773 domain-containing protein</fullName>
    </recommendedName>
</protein>
<name>A0ABN7AFN0_9HEMI</name>
<dbReference type="Pfam" id="PF15998">
    <property type="entry name" value="DUF4773"/>
    <property type="match status" value="1"/>
</dbReference>
<dbReference type="PANTHER" id="PTHR36299:SF2">
    <property type="entry name" value="DUF4773 DOMAIN-CONTAINING PROTEIN"/>
    <property type="match status" value="1"/>
</dbReference>
<dbReference type="EMBL" id="AP028910">
    <property type="protein sequence ID" value="BES91075.1"/>
    <property type="molecule type" value="Genomic_DNA"/>
</dbReference>
<evidence type="ECO:0000256" key="1">
    <source>
        <dbReference type="SAM" id="SignalP"/>
    </source>
</evidence>
<reference evidence="3 4" key="1">
    <citation type="submission" date="2023-09" db="EMBL/GenBank/DDBJ databases">
        <title>Nesidiocoris tenuis whole genome shotgun sequence.</title>
        <authorList>
            <person name="Shibata T."/>
            <person name="Shimoda M."/>
            <person name="Kobayashi T."/>
            <person name="Uehara T."/>
        </authorList>
    </citation>
    <scope>NUCLEOTIDE SEQUENCE [LARGE SCALE GENOMIC DNA]</scope>
    <source>
        <strain evidence="3 4">Japan</strain>
    </source>
</reference>
<keyword evidence="4" id="KW-1185">Reference proteome</keyword>
<feature type="signal peptide" evidence="1">
    <location>
        <begin position="1"/>
        <end position="19"/>
    </location>
</feature>
<accession>A0ABN7AFN0</accession>
<evidence type="ECO:0000259" key="2">
    <source>
        <dbReference type="Pfam" id="PF15998"/>
    </source>
</evidence>
<evidence type="ECO:0000313" key="4">
    <source>
        <dbReference type="Proteomes" id="UP001307889"/>
    </source>
</evidence>
<proteinExistence type="predicted"/>
<dbReference type="PANTHER" id="PTHR36299">
    <property type="entry name" value="AGAP008005-PA"/>
    <property type="match status" value="1"/>
</dbReference>
<evidence type="ECO:0000313" key="3">
    <source>
        <dbReference type="EMBL" id="BES91075.1"/>
    </source>
</evidence>
<organism evidence="3 4">
    <name type="scientific">Nesidiocoris tenuis</name>
    <dbReference type="NCBI Taxonomy" id="355587"/>
    <lineage>
        <taxon>Eukaryota</taxon>
        <taxon>Metazoa</taxon>
        <taxon>Ecdysozoa</taxon>
        <taxon>Arthropoda</taxon>
        <taxon>Hexapoda</taxon>
        <taxon>Insecta</taxon>
        <taxon>Pterygota</taxon>
        <taxon>Neoptera</taxon>
        <taxon>Paraneoptera</taxon>
        <taxon>Hemiptera</taxon>
        <taxon>Heteroptera</taxon>
        <taxon>Panheteroptera</taxon>
        <taxon>Cimicomorpha</taxon>
        <taxon>Miridae</taxon>
        <taxon>Dicyphina</taxon>
        <taxon>Nesidiocoris</taxon>
    </lineage>
</organism>
<gene>
    <name evidence="3" type="ORF">NTJ_03884</name>
</gene>
<keyword evidence="1" id="KW-0732">Signal</keyword>
<dbReference type="Proteomes" id="UP001307889">
    <property type="component" value="Chromosome 2"/>
</dbReference>